<dbReference type="PANTHER" id="PTHR24096:SF267">
    <property type="entry name" value="MALONATE--COA LIGASE ACSF3, MITOCHONDRIAL"/>
    <property type="match status" value="1"/>
</dbReference>
<feature type="domain" description="AMP-binding enzyme C-terminal" evidence="2">
    <location>
        <begin position="430"/>
        <end position="503"/>
    </location>
</feature>
<gene>
    <name evidence="3" type="ORF">NBZ79_09145</name>
</gene>
<reference evidence="3" key="1">
    <citation type="submission" date="2022-06" db="EMBL/GenBank/DDBJ databases">
        <title>Sneathiella actinostolidae sp. nov., isolated from a sea anemonein the Western Pacific Ocean.</title>
        <authorList>
            <person name="Wei M.J."/>
        </authorList>
    </citation>
    <scope>NUCLEOTIDE SEQUENCE</scope>
    <source>
        <strain evidence="3">PHK-P5</strain>
    </source>
</reference>
<feature type="domain" description="AMP-dependent synthetase/ligase" evidence="1">
    <location>
        <begin position="17"/>
        <end position="374"/>
    </location>
</feature>
<proteinExistence type="predicted"/>
<evidence type="ECO:0000259" key="1">
    <source>
        <dbReference type="Pfam" id="PF00501"/>
    </source>
</evidence>
<dbReference type="GO" id="GO:0016874">
    <property type="term" value="F:ligase activity"/>
    <property type="evidence" value="ECO:0007669"/>
    <property type="project" value="UniProtKB-KW"/>
</dbReference>
<dbReference type="InterPro" id="IPR000873">
    <property type="entry name" value="AMP-dep_synth/lig_dom"/>
</dbReference>
<dbReference type="Gene3D" id="3.40.50.12780">
    <property type="entry name" value="N-terminal domain of ligase-like"/>
    <property type="match status" value="1"/>
</dbReference>
<dbReference type="Pfam" id="PF00501">
    <property type="entry name" value="AMP-binding"/>
    <property type="match status" value="1"/>
</dbReference>
<evidence type="ECO:0000313" key="4">
    <source>
        <dbReference type="Proteomes" id="UP001056291"/>
    </source>
</evidence>
<evidence type="ECO:0000259" key="2">
    <source>
        <dbReference type="Pfam" id="PF13193"/>
    </source>
</evidence>
<dbReference type="InterPro" id="IPR045851">
    <property type="entry name" value="AMP-bd_C_sf"/>
</dbReference>
<dbReference type="InterPro" id="IPR020845">
    <property type="entry name" value="AMP-binding_CS"/>
</dbReference>
<dbReference type="EMBL" id="CP098747">
    <property type="protein sequence ID" value="USG63140.1"/>
    <property type="molecule type" value="Genomic_DNA"/>
</dbReference>
<organism evidence="3 4">
    <name type="scientific">Sneathiella marina</name>
    <dbReference type="NCBI Taxonomy" id="2950108"/>
    <lineage>
        <taxon>Bacteria</taxon>
        <taxon>Pseudomonadati</taxon>
        <taxon>Pseudomonadota</taxon>
        <taxon>Alphaproteobacteria</taxon>
        <taxon>Sneathiellales</taxon>
        <taxon>Sneathiellaceae</taxon>
        <taxon>Sneathiella</taxon>
    </lineage>
</organism>
<keyword evidence="3" id="KW-0436">Ligase</keyword>
<dbReference type="Pfam" id="PF13193">
    <property type="entry name" value="AMP-binding_C"/>
    <property type="match status" value="1"/>
</dbReference>
<dbReference type="PROSITE" id="PS00455">
    <property type="entry name" value="AMP_BINDING"/>
    <property type="match status" value="1"/>
</dbReference>
<sequence length="516" mass="57033">MSSIDDAQVFLPELWATHAKFNPNKEAIICGDERRSWGDFDSNMSRIANALVSRGIGRGDKVAVLMSNKVEALEIIFGVVRASACVVPLSGLLTAEQMSTLINDCDAVMLIAAAAYRERIGQVYKELCNIPELNFIAADFSAPGWTDFQTFIAGTSDLAPDVDFRQDDDFNIIYSSGTTGLPKGIVQTHRARQHWSFSNAIEMGFSSSSRAMTTTALYSNGTWLMVLPVLFAGGTLVVLPEFSPAAFLKTVEHENITHTFMVPTQFIVTLDYQEFDTFNLSSLQAVLCAGSPLRPDTKEEVLRRLTPNLYALYGYSEGFASMSKPHMHAGKPDSVGIPVLGFDVKIFDDDGNELDRGHVGEICGYGAGMMKCYYKRDDLTQEMIVMDSSGRSFLRSGDIGKMDEEGHLYILDRKKDMIISGGFNVFPADIEAIIGEHPDVLDVTVIGVPHEKWGESPYALIIASDSATETSPIVHWSNEKLSKTQRIIGAEFVDEFPRNALGKVLKRELRDPFWIK</sequence>
<protein>
    <submittedName>
        <fullName evidence="3">Acyl--CoA ligase</fullName>
    </submittedName>
</protein>
<keyword evidence="4" id="KW-1185">Reference proteome</keyword>
<evidence type="ECO:0000313" key="3">
    <source>
        <dbReference type="EMBL" id="USG63140.1"/>
    </source>
</evidence>
<dbReference type="Gene3D" id="3.30.300.30">
    <property type="match status" value="1"/>
</dbReference>
<name>A0ABY4W7I3_9PROT</name>
<dbReference type="RefSeq" id="WP_251937746.1">
    <property type="nucleotide sequence ID" value="NZ_CP098747.1"/>
</dbReference>
<accession>A0ABY4W7I3</accession>
<dbReference type="InterPro" id="IPR025110">
    <property type="entry name" value="AMP-bd_C"/>
</dbReference>
<dbReference type="SUPFAM" id="SSF56801">
    <property type="entry name" value="Acetyl-CoA synthetase-like"/>
    <property type="match status" value="1"/>
</dbReference>
<dbReference type="InterPro" id="IPR042099">
    <property type="entry name" value="ANL_N_sf"/>
</dbReference>
<dbReference type="PANTHER" id="PTHR24096">
    <property type="entry name" value="LONG-CHAIN-FATTY-ACID--COA LIGASE"/>
    <property type="match status" value="1"/>
</dbReference>
<dbReference type="Proteomes" id="UP001056291">
    <property type="component" value="Chromosome"/>
</dbReference>